<dbReference type="HOGENOM" id="CLU_008455_11_6_1"/>
<feature type="transmembrane region" description="Helical" evidence="5">
    <location>
        <begin position="169"/>
        <end position="195"/>
    </location>
</feature>
<dbReference type="AlphaFoldDB" id="Q0CVK7"/>
<evidence type="ECO:0000256" key="4">
    <source>
        <dbReference type="ARBA" id="ARBA00023136"/>
    </source>
</evidence>
<feature type="transmembrane region" description="Helical" evidence="5">
    <location>
        <begin position="413"/>
        <end position="438"/>
    </location>
</feature>
<feature type="transmembrane region" description="Helical" evidence="5">
    <location>
        <begin position="136"/>
        <end position="157"/>
    </location>
</feature>
<keyword evidence="2 5" id="KW-0812">Transmembrane</keyword>
<dbReference type="InterPro" id="IPR011701">
    <property type="entry name" value="MFS"/>
</dbReference>
<dbReference type="Gene3D" id="1.20.1250.20">
    <property type="entry name" value="MFS general substrate transporter like domains"/>
    <property type="match status" value="1"/>
</dbReference>
<accession>Q0CVK7</accession>
<reference evidence="8" key="1">
    <citation type="submission" date="2005-09" db="EMBL/GenBank/DDBJ databases">
        <title>Annotation of the Aspergillus terreus NIH2624 genome.</title>
        <authorList>
            <person name="Birren B.W."/>
            <person name="Lander E.S."/>
            <person name="Galagan J.E."/>
            <person name="Nusbaum C."/>
            <person name="Devon K."/>
            <person name="Henn M."/>
            <person name="Ma L.-J."/>
            <person name="Jaffe D.B."/>
            <person name="Butler J."/>
            <person name="Alvarez P."/>
            <person name="Gnerre S."/>
            <person name="Grabherr M."/>
            <person name="Kleber M."/>
            <person name="Mauceli E.W."/>
            <person name="Brockman W."/>
            <person name="Rounsley S."/>
            <person name="Young S.K."/>
            <person name="LaButti K."/>
            <person name="Pushparaj V."/>
            <person name="DeCaprio D."/>
            <person name="Crawford M."/>
            <person name="Koehrsen M."/>
            <person name="Engels R."/>
            <person name="Montgomery P."/>
            <person name="Pearson M."/>
            <person name="Howarth C."/>
            <person name="Larson L."/>
            <person name="Luoma S."/>
            <person name="White J."/>
            <person name="Alvarado L."/>
            <person name="Kodira C.D."/>
            <person name="Zeng Q."/>
            <person name="Oleary S."/>
            <person name="Yandava C."/>
            <person name="Denning D.W."/>
            <person name="Nierman W.C."/>
            <person name="Milne T."/>
            <person name="Madden K."/>
        </authorList>
    </citation>
    <scope>NUCLEOTIDE SEQUENCE [LARGE SCALE GENOMIC DNA]</scope>
    <source>
        <strain evidence="8">NIH 2624 / FGSC A1156</strain>
    </source>
</reference>
<dbReference type="PROSITE" id="PS50850">
    <property type="entry name" value="MFS"/>
    <property type="match status" value="1"/>
</dbReference>
<dbReference type="GeneID" id="4316705"/>
<feature type="transmembrane region" description="Helical" evidence="5">
    <location>
        <begin position="382"/>
        <end position="406"/>
    </location>
</feature>
<feature type="transmembrane region" description="Helical" evidence="5">
    <location>
        <begin position="313"/>
        <end position="335"/>
    </location>
</feature>
<feature type="domain" description="Major facilitator superfamily (MFS) profile" evidence="6">
    <location>
        <begin position="46"/>
        <end position="476"/>
    </location>
</feature>
<dbReference type="EMBL" id="CH476596">
    <property type="protein sequence ID" value="EAU37239.1"/>
    <property type="molecule type" value="Genomic_DNA"/>
</dbReference>
<dbReference type="SUPFAM" id="SSF103473">
    <property type="entry name" value="MFS general substrate transporter"/>
    <property type="match status" value="1"/>
</dbReference>
<dbReference type="InterPro" id="IPR036259">
    <property type="entry name" value="MFS_trans_sf"/>
</dbReference>
<feature type="transmembrane region" description="Helical" evidence="5">
    <location>
        <begin position="40"/>
        <end position="62"/>
    </location>
</feature>
<evidence type="ECO:0000256" key="5">
    <source>
        <dbReference type="SAM" id="Phobius"/>
    </source>
</evidence>
<evidence type="ECO:0000313" key="8">
    <source>
        <dbReference type="Proteomes" id="UP000007963"/>
    </source>
</evidence>
<name>Q0CVK7_ASPTN</name>
<dbReference type="RefSeq" id="XP_001211455.1">
    <property type="nucleotide sequence ID" value="XM_001211455.1"/>
</dbReference>
<evidence type="ECO:0000313" key="7">
    <source>
        <dbReference type="EMBL" id="EAU37239.1"/>
    </source>
</evidence>
<evidence type="ECO:0000259" key="6">
    <source>
        <dbReference type="PROSITE" id="PS50850"/>
    </source>
</evidence>
<feature type="transmembrane region" description="Helical" evidence="5">
    <location>
        <begin position="277"/>
        <end position="301"/>
    </location>
</feature>
<dbReference type="STRING" id="341663.Q0CVK7"/>
<comment type="subcellular location">
    <subcellularLocation>
        <location evidence="1">Membrane</location>
        <topology evidence="1">Multi-pass membrane protein</topology>
    </subcellularLocation>
</comment>
<evidence type="ECO:0000256" key="2">
    <source>
        <dbReference type="ARBA" id="ARBA00022692"/>
    </source>
</evidence>
<dbReference type="Pfam" id="PF07690">
    <property type="entry name" value="MFS_1"/>
    <property type="match status" value="1"/>
</dbReference>
<dbReference type="Proteomes" id="UP000007963">
    <property type="component" value="Unassembled WGS sequence"/>
</dbReference>
<dbReference type="OrthoDB" id="3365399at2759"/>
<keyword evidence="3 5" id="KW-1133">Transmembrane helix</keyword>
<gene>
    <name evidence="7" type="ORF">ATEG_02277</name>
</gene>
<feature type="transmembrane region" description="Helical" evidence="5">
    <location>
        <begin position="82"/>
        <end position="104"/>
    </location>
</feature>
<proteinExistence type="predicted"/>
<dbReference type="PANTHER" id="PTHR23502:SF12">
    <property type="entry name" value="MULTIDRUG TRANSPORTER, PUTATIVE (AFU_ORTHOLOGUE AFUA_1G06440)-RELATED"/>
    <property type="match status" value="1"/>
</dbReference>
<feature type="transmembrane region" description="Helical" evidence="5">
    <location>
        <begin position="201"/>
        <end position="220"/>
    </location>
</feature>
<organism evidence="7 8">
    <name type="scientific">Aspergillus terreus (strain NIH 2624 / FGSC A1156)</name>
    <dbReference type="NCBI Taxonomy" id="341663"/>
    <lineage>
        <taxon>Eukaryota</taxon>
        <taxon>Fungi</taxon>
        <taxon>Dikarya</taxon>
        <taxon>Ascomycota</taxon>
        <taxon>Pezizomycotina</taxon>
        <taxon>Eurotiomycetes</taxon>
        <taxon>Eurotiomycetidae</taxon>
        <taxon>Eurotiales</taxon>
        <taxon>Aspergillaceae</taxon>
        <taxon>Aspergillus</taxon>
        <taxon>Aspergillus subgen. Circumdati</taxon>
    </lineage>
</organism>
<evidence type="ECO:0000256" key="1">
    <source>
        <dbReference type="ARBA" id="ARBA00004141"/>
    </source>
</evidence>
<dbReference type="eggNOG" id="KOG0255">
    <property type="taxonomic scope" value="Eukaryota"/>
</dbReference>
<dbReference type="CDD" id="cd17323">
    <property type="entry name" value="MFS_Tpo1_MDR_like"/>
    <property type="match status" value="1"/>
</dbReference>
<feature type="transmembrane region" description="Helical" evidence="5">
    <location>
        <begin position="111"/>
        <end position="130"/>
    </location>
</feature>
<dbReference type="PANTHER" id="PTHR23502">
    <property type="entry name" value="MAJOR FACILITATOR SUPERFAMILY"/>
    <property type="match status" value="1"/>
</dbReference>
<sequence length="487" mass="53213">MGEKIQSEDSSLSQARHEQDPAFEVVWEENDRENPKNWPLWYKSFIIGTVSFTTTIVVLYSTSYTSGLSGVEATFEGTSRTVGLIGLTTYMLGMALGSLVLTPLSELYGRLSTHLISTALFAILIIPVALAPNISAILASRFFGGFIGSATVSAAPGSVNDVVTGKNRALAFSCWSLGAMNAAVIGPIMGGFIFQYLGWRWINWIVLICGGVSFVALCLCKETYAPVLLRAKRARIQKQTGDMRWWCQYDEDKKSDSWAIMRTSLYRPLQMAIFEPICLFLDLYVGVFYACLFLCFVGYPIVFEELRGWSPGLAGLGYCGIGTGVALAVCAEPLIRRVINKHPQDPVTGRPAPEANVSVVCVGAILAPIGQFWFSWTARPPIHWISPILAGIPFGFGNGLVFIYVVNYLAGSYGIYTASAIGGMSVVRYVFAAVLPLAGTKMYHALGVNWAGTMLALIEVLLIPIPFVFYRYGGKIRQRSVLISKLS</sequence>
<dbReference type="OMA" id="NWAGTML"/>
<evidence type="ECO:0000256" key="3">
    <source>
        <dbReference type="ARBA" id="ARBA00022989"/>
    </source>
</evidence>
<protein>
    <recommendedName>
        <fullName evidence="6">Major facilitator superfamily (MFS) profile domain-containing protein</fullName>
    </recommendedName>
</protein>
<keyword evidence="4 5" id="KW-0472">Membrane</keyword>
<dbReference type="GO" id="GO:0005886">
    <property type="term" value="C:plasma membrane"/>
    <property type="evidence" value="ECO:0007669"/>
    <property type="project" value="TreeGrafter"/>
</dbReference>
<dbReference type="FunFam" id="1.20.1250.20:FF:000011">
    <property type="entry name" value="MFS multidrug transporter, putative"/>
    <property type="match status" value="1"/>
</dbReference>
<feature type="transmembrane region" description="Helical" evidence="5">
    <location>
        <begin position="355"/>
        <end position="376"/>
    </location>
</feature>
<dbReference type="VEuPathDB" id="FungiDB:ATEG_02277"/>
<dbReference type="GO" id="GO:0022857">
    <property type="term" value="F:transmembrane transporter activity"/>
    <property type="evidence" value="ECO:0007669"/>
    <property type="project" value="InterPro"/>
</dbReference>
<dbReference type="InterPro" id="IPR020846">
    <property type="entry name" value="MFS_dom"/>
</dbReference>
<feature type="transmembrane region" description="Helical" evidence="5">
    <location>
        <begin position="450"/>
        <end position="470"/>
    </location>
</feature>